<dbReference type="Proteomes" id="UP001207468">
    <property type="component" value="Unassembled WGS sequence"/>
</dbReference>
<sequence>MCQETFWCHHIWSSGVLIVMPAVLVSHFPETLWVLSHFVVRVGDEMKNKKGRTAALSDETMGFVDLMFRNNISHENEKKQKEKRMHTALTREDHAREKAPFLPDGSSCRCWPTWHNLEGRVTEERGGEIG</sequence>
<dbReference type="EMBL" id="JAGFNK010001845">
    <property type="protein sequence ID" value="KAI9428899.1"/>
    <property type="molecule type" value="Genomic_DNA"/>
</dbReference>
<keyword evidence="2" id="KW-1185">Reference proteome</keyword>
<organism evidence="1 2">
    <name type="scientific">Russula earlei</name>
    <dbReference type="NCBI Taxonomy" id="71964"/>
    <lineage>
        <taxon>Eukaryota</taxon>
        <taxon>Fungi</taxon>
        <taxon>Dikarya</taxon>
        <taxon>Basidiomycota</taxon>
        <taxon>Agaricomycotina</taxon>
        <taxon>Agaricomycetes</taxon>
        <taxon>Russulales</taxon>
        <taxon>Russulaceae</taxon>
        <taxon>Russula</taxon>
    </lineage>
</organism>
<evidence type="ECO:0000313" key="2">
    <source>
        <dbReference type="Proteomes" id="UP001207468"/>
    </source>
</evidence>
<protein>
    <submittedName>
        <fullName evidence="1">Uncharacterized protein</fullName>
    </submittedName>
</protein>
<comment type="caution">
    <text evidence="1">The sequence shown here is derived from an EMBL/GenBank/DDBJ whole genome shotgun (WGS) entry which is preliminary data.</text>
</comment>
<evidence type="ECO:0000313" key="1">
    <source>
        <dbReference type="EMBL" id="KAI9428899.1"/>
    </source>
</evidence>
<reference evidence="1" key="1">
    <citation type="submission" date="2021-03" db="EMBL/GenBank/DDBJ databases">
        <title>Evolutionary priming and transition to the ectomycorrhizal habit in an iconic lineage of mushroom-forming fungi: is preadaptation a requirement?</title>
        <authorList>
            <consortium name="DOE Joint Genome Institute"/>
            <person name="Looney B.P."/>
            <person name="Miyauchi S."/>
            <person name="Morin E."/>
            <person name="Drula E."/>
            <person name="Courty P.E."/>
            <person name="Chicoki N."/>
            <person name="Fauchery L."/>
            <person name="Kohler A."/>
            <person name="Kuo A."/>
            <person name="LaButti K."/>
            <person name="Pangilinan J."/>
            <person name="Lipzen A."/>
            <person name="Riley R."/>
            <person name="Andreopoulos W."/>
            <person name="He G."/>
            <person name="Johnson J."/>
            <person name="Barry K.W."/>
            <person name="Grigoriev I.V."/>
            <person name="Nagy L."/>
            <person name="Hibbett D."/>
            <person name="Henrissat B."/>
            <person name="Matheny P.B."/>
            <person name="Labbe J."/>
            <person name="Martin A.F."/>
        </authorList>
    </citation>
    <scope>NUCLEOTIDE SEQUENCE</scope>
    <source>
        <strain evidence="1">BPL698</strain>
    </source>
</reference>
<accession>A0ACC0TQ10</accession>
<name>A0ACC0TQ10_9AGAM</name>
<proteinExistence type="predicted"/>
<gene>
    <name evidence="1" type="ORF">F5148DRAFT_1155271</name>
</gene>